<keyword evidence="5" id="KW-0547">Nucleotide-binding</keyword>
<evidence type="ECO:0000313" key="15">
    <source>
        <dbReference type="EnsemblMetazoa" id="AFAF000773-PA"/>
    </source>
</evidence>
<dbReference type="GO" id="GO:0030286">
    <property type="term" value="C:dynein complex"/>
    <property type="evidence" value="ECO:0007669"/>
    <property type="project" value="UniProtKB-KW"/>
</dbReference>
<dbReference type="FunFam" id="1.20.920.20:FF:000001">
    <property type="entry name" value="dynein heavy chain 2, axonemal"/>
    <property type="match status" value="1"/>
</dbReference>
<dbReference type="PANTHER" id="PTHR10676:SF183">
    <property type="entry name" value="DYNEIN AXONEMAL HEAVY CHAIN 2"/>
    <property type="match status" value="1"/>
</dbReference>
<dbReference type="GO" id="GO:0005930">
    <property type="term" value="C:axoneme"/>
    <property type="evidence" value="ECO:0007669"/>
    <property type="project" value="TreeGrafter"/>
</dbReference>
<dbReference type="GO" id="GO:0008569">
    <property type="term" value="F:minus-end-directed microtubule motor activity"/>
    <property type="evidence" value="ECO:0007669"/>
    <property type="project" value="TreeGrafter"/>
</dbReference>
<dbReference type="EnsemblMetazoa" id="AFAF000773-RA">
    <property type="protein sequence ID" value="AFAF000773-PA"/>
    <property type="gene ID" value="AFAF000773"/>
</dbReference>
<evidence type="ECO:0008006" key="17">
    <source>
        <dbReference type="Google" id="ProtNLM"/>
    </source>
</evidence>
<evidence type="ECO:0000256" key="5">
    <source>
        <dbReference type="ARBA" id="ARBA00022741"/>
    </source>
</evidence>
<evidence type="ECO:0000256" key="4">
    <source>
        <dbReference type="ARBA" id="ARBA00022701"/>
    </source>
</evidence>
<keyword evidence="4" id="KW-0493">Microtubule</keyword>
<dbReference type="VEuPathDB" id="VectorBase:AFAF000773"/>
<dbReference type="GO" id="GO:0005874">
    <property type="term" value="C:microtubule"/>
    <property type="evidence" value="ECO:0007669"/>
    <property type="project" value="UniProtKB-KW"/>
</dbReference>
<evidence type="ECO:0000256" key="2">
    <source>
        <dbReference type="ARBA" id="ARBA00008887"/>
    </source>
</evidence>
<feature type="domain" description="Dynein heavy chain ATP-binding dynein motor region" evidence="14">
    <location>
        <begin position="551"/>
        <end position="764"/>
    </location>
</feature>
<evidence type="ECO:0000259" key="14">
    <source>
        <dbReference type="Pfam" id="PF12781"/>
    </source>
</evidence>
<dbReference type="InterPro" id="IPR024743">
    <property type="entry name" value="Dynein_HC_stalk"/>
</dbReference>
<evidence type="ECO:0000259" key="13">
    <source>
        <dbReference type="Pfam" id="PF12780"/>
    </source>
</evidence>
<dbReference type="PANTHER" id="PTHR10676">
    <property type="entry name" value="DYNEIN HEAVY CHAIN FAMILY PROTEIN"/>
    <property type="match status" value="1"/>
</dbReference>
<protein>
    <recommendedName>
        <fullName evidence="17">Dynein heavy chain coiled coil stalk domain-containing protein</fullName>
    </recommendedName>
</protein>
<comment type="subcellular location">
    <subcellularLocation>
        <location evidence="1">Cytoplasm</location>
        <location evidence="1">Cytoskeleton</location>
    </subcellularLocation>
</comment>
<organism evidence="15 16">
    <name type="scientific">Anopheles farauti</name>
    <dbReference type="NCBI Taxonomy" id="69004"/>
    <lineage>
        <taxon>Eukaryota</taxon>
        <taxon>Metazoa</taxon>
        <taxon>Ecdysozoa</taxon>
        <taxon>Arthropoda</taxon>
        <taxon>Hexapoda</taxon>
        <taxon>Insecta</taxon>
        <taxon>Pterygota</taxon>
        <taxon>Neoptera</taxon>
        <taxon>Endopterygota</taxon>
        <taxon>Diptera</taxon>
        <taxon>Nematocera</taxon>
        <taxon>Culicoidea</taxon>
        <taxon>Culicidae</taxon>
        <taxon>Anophelinae</taxon>
        <taxon>Anopheles</taxon>
    </lineage>
</organism>
<dbReference type="GO" id="GO:0060294">
    <property type="term" value="P:cilium movement involved in cell motility"/>
    <property type="evidence" value="ECO:0007669"/>
    <property type="project" value="TreeGrafter"/>
</dbReference>
<accession>A0A182Q0S0</accession>
<evidence type="ECO:0000313" key="16">
    <source>
        <dbReference type="Proteomes" id="UP000075886"/>
    </source>
</evidence>
<keyword evidence="6" id="KW-0067">ATP-binding</keyword>
<keyword evidence="7" id="KW-0243">Dynein</keyword>
<feature type="coiled-coil region" evidence="11">
    <location>
        <begin position="403"/>
        <end position="475"/>
    </location>
</feature>
<reference evidence="15" key="2">
    <citation type="submission" date="2020-05" db="UniProtKB">
        <authorList>
            <consortium name="EnsemblMetazoa"/>
        </authorList>
    </citation>
    <scope>IDENTIFICATION</scope>
    <source>
        <strain evidence="15">FAR1</strain>
    </source>
</reference>
<dbReference type="Gene3D" id="1.20.920.20">
    <property type="match status" value="1"/>
</dbReference>
<dbReference type="STRING" id="69004.A0A182Q0S0"/>
<dbReference type="GO" id="GO:0097729">
    <property type="term" value="C:9+2 motile cilium"/>
    <property type="evidence" value="ECO:0007669"/>
    <property type="project" value="TreeGrafter"/>
</dbReference>
<reference evidence="16" key="1">
    <citation type="submission" date="2014-01" db="EMBL/GenBank/DDBJ databases">
        <title>The Genome Sequence of Anopheles farauti FAR1 (V2).</title>
        <authorList>
            <consortium name="The Broad Institute Genomics Platform"/>
            <person name="Neafsey D.E."/>
            <person name="Besansky N."/>
            <person name="Howell P."/>
            <person name="Walton C."/>
            <person name="Young S.K."/>
            <person name="Zeng Q."/>
            <person name="Gargeya S."/>
            <person name="Fitzgerald M."/>
            <person name="Haas B."/>
            <person name="Abouelleil A."/>
            <person name="Allen A.W."/>
            <person name="Alvarado L."/>
            <person name="Arachchi H.M."/>
            <person name="Berlin A.M."/>
            <person name="Chapman S.B."/>
            <person name="Gainer-Dewar J."/>
            <person name="Goldberg J."/>
            <person name="Griggs A."/>
            <person name="Gujja S."/>
            <person name="Hansen M."/>
            <person name="Howarth C."/>
            <person name="Imamovic A."/>
            <person name="Ireland A."/>
            <person name="Larimer J."/>
            <person name="McCowan C."/>
            <person name="Murphy C."/>
            <person name="Pearson M."/>
            <person name="Poon T.W."/>
            <person name="Priest M."/>
            <person name="Roberts A."/>
            <person name="Saif S."/>
            <person name="Shea T."/>
            <person name="Sisk P."/>
            <person name="Sykes S."/>
            <person name="Wortman J."/>
            <person name="Nusbaum C."/>
            <person name="Birren B."/>
        </authorList>
    </citation>
    <scope>NUCLEOTIDE SEQUENCE [LARGE SCALE GENOMIC DNA]</scope>
    <source>
        <strain evidence="16">FAR1</strain>
    </source>
</reference>
<evidence type="ECO:0000256" key="11">
    <source>
        <dbReference type="SAM" id="Coils"/>
    </source>
</evidence>
<dbReference type="GO" id="GO:0051959">
    <property type="term" value="F:dynein light intermediate chain binding"/>
    <property type="evidence" value="ECO:0007669"/>
    <property type="project" value="InterPro"/>
</dbReference>
<comment type="similarity">
    <text evidence="2">Belongs to the dynein heavy chain family.</text>
</comment>
<dbReference type="GO" id="GO:0005524">
    <property type="term" value="F:ATP binding"/>
    <property type="evidence" value="ECO:0007669"/>
    <property type="project" value="UniProtKB-KW"/>
</dbReference>
<feature type="domain" description="Dynein heavy chain coiled coil stalk" evidence="12">
    <location>
        <begin position="193"/>
        <end position="521"/>
    </location>
</feature>
<dbReference type="Gene3D" id="3.40.50.300">
    <property type="entry name" value="P-loop containing nucleotide triphosphate hydrolases"/>
    <property type="match status" value="1"/>
</dbReference>
<dbReference type="Gene3D" id="6.10.140.1060">
    <property type="match status" value="1"/>
</dbReference>
<dbReference type="InterPro" id="IPR027417">
    <property type="entry name" value="P-loop_NTPase"/>
</dbReference>
<dbReference type="GO" id="GO:0045505">
    <property type="term" value="F:dynein intermediate chain binding"/>
    <property type="evidence" value="ECO:0007669"/>
    <property type="project" value="InterPro"/>
</dbReference>
<evidence type="ECO:0000256" key="9">
    <source>
        <dbReference type="ARBA" id="ARBA00023175"/>
    </source>
</evidence>
<dbReference type="Pfam" id="PF12777">
    <property type="entry name" value="MT"/>
    <property type="match status" value="1"/>
</dbReference>
<evidence type="ECO:0000259" key="12">
    <source>
        <dbReference type="Pfam" id="PF12777"/>
    </source>
</evidence>
<dbReference type="Pfam" id="PF12780">
    <property type="entry name" value="AAA_8"/>
    <property type="match status" value="1"/>
</dbReference>
<feature type="domain" description="Dynein heavy chain AAA module D4" evidence="13">
    <location>
        <begin position="42"/>
        <end position="176"/>
    </location>
</feature>
<dbReference type="InterPro" id="IPR035706">
    <property type="entry name" value="AAA_9"/>
</dbReference>
<keyword evidence="10" id="KW-0206">Cytoskeleton</keyword>
<dbReference type="EMBL" id="AXCN02000864">
    <property type="status" value="NOT_ANNOTATED_CDS"/>
    <property type="molecule type" value="Genomic_DNA"/>
</dbReference>
<keyword evidence="8 11" id="KW-0175">Coiled coil</keyword>
<keyword evidence="9" id="KW-0505">Motor protein</keyword>
<name>A0A182Q0S0_9DIPT</name>
<sequence>MELLSGIVTGEDMGLLFCDNTSGGPKSTPAEGTDEGRAIDWRKVRANLHLVVCLPLEPAAFRTVLQRYPSLTRDFALDCMHDWPEASLLEISRKYLLENVRLHVSILGVGADGLAKKMRRRESLVQSTEERLQIATHDLLFRIHYAVQTEAALSGASKRNIIAPGSWYFELLDTFERVLCEKRLEIQALHRKFRVGVERIEDATEKVAILSEELQQRQLDIALFQVQLDEFLGQIADQTREADAQAEEVSVKRIKIGAEEIVCKQLAEVAEADLQSAMPALDSAVAALDSLNKKDMNEIKSYSRPPTRVELVMEAVMILLGKEPTWTESKRQLGEQKFLDTLKSFDRNNISERTLKIIGGYVRNPELDPEKVGTVSKAAKSLMLWVGAIENYGNVFKYVGPKIRKMEEANASLLEKQNKLAAAERKLVELAEKIAQLRTEYDAKIVEKQLLEEKAQQMALKLDRARNLVDNLAGERTRWIATKEMLEGNYARLIGDTLLAAGFLTYLGPVNIETRASFLAQWLIDLETLEMPFTRQFSLPAFFYEPTVLVRWHENGLPPDGFSAENATILMKSTRVALIVDPQEEGQKWLLAELDGNVKLVDFDDEICESTVVETFEQHVPLVVENINRRNVNQLEELFTLRDAVVISCGKCGRKKDSNKKAHPLYLVGQEILAIPGSLQKRINQLSFVLGTEGLEIKMLGLLVRSENPSLEERSDSLHQTILRNKQTLVDLEEAILRILNESSVPLLEDEDLYRVLASARATFEVVSGGLLQAEQTRLDIQTAREVYRSCAARSALLFLAVSELQLFNPFYRYSLDWYQELFSESLEKSGRVQQVAERKGRIDDYHTFNVFR</sequence>
<evidence type="ECO:0000256" key="3">
    <source>
        <dbReference type="ARBA" id="ARBA00022490"/>
    </source>
</evidence>
<dbReference type="AlphaFoldDB" id="A0A182Q0S0"/>
<keyword evidence="3" id="KW-0963">Cytoplasm</keyword>
<evidence type="ECO:0000256" key="10">
    <source>
        <dbReference type="ARBA" id="ARBA00023212"/>
    </source>
</evidence>
<evidence type="ECO:0000256" key="6">
    <source>
        <dbReference type="ARBA" id="ARBA00022840"/>
    </source>
</evidence>
<evidence type="ECO:0000256" key="1">
    <source>
        <dbReference type="ARBA" id="ARBA00004245"/>
    </source>
</evidence>
<keyword evidence="16" id="KW-1185">Reference proteome</keyword>
<dbReference type="Gene3D" id="1.10.8.1220">
    <property type="match status" value="1"/>
</dbReference>
<dbReference type="Proteomes" id="UP000075886">
    <property type="component" value="Unassembled WGS sequence"/>
</dbReference>
<proteinExistence type="inferred from homology"/>
<dbReference type="Pfam" id="PF12781">
    <property type="entry name" value="AAA_9"/>
    <property type="match status" value="1"/>
</dbReference>
<dbReference type="InterPro" id="IPR024317">
    <property type="entry name" value="Dynein_heavy_chain_D4_dom"/>
</dbReference>
<evidence type="ECO:0000256" key="7">
    <source>
        <dbReference type="ARBA" id="ARBA00023017"/>
    </source>
</evidence>
<dbReference type="InterPro" id="IPR026983">
    <property type="entry name" value="DHC"/>
</dbReference>
<evidence type="ECO:0000256" key="8">
    <source>
        <dbReference type="ARBA" id="ARBA00023054"/>
    </source>
</evidence>